<sequence length="128" mass="14130">MAQQNLADVLGLWHRALVSSVRHDAPDLTTRQMAILLSVYTTSPPHTVRGLAAELGVAKPVITRALDSLSVHGYLKRKRDEKDRRSVLVQRTVKGAVYLSEFRDSVVRAGEPQRPQADHTAQTPAQAL</sequence>
<dbReference type="EMBL" id="BKCN01000001">
    <property type="protein sequence ID" value="GER02573.1"/>
    <property type="molecule type" value="Genomic_DNA"/>
</dbReference>
<dbReference type="PANTHER" id="PTHR33164:SF89">
    <property type="entry name" value="MARR FAMILY REGULATORY PROTEIN"/>
    <property type="match status" value="1"/>
</dbReference>
<reference evidence="3 4" key="1">
    <citation type="submission" date="2019-09" db="EMBL/GenBank/DDBJ databases">
        <title>NBRP : Genome information of microbial organism related human and environment.</title>
        <authorList>
            <person name="Hattori M."/>
            <person name="Oshima K."/>
            <person name="Inaba H."/>
            <person name="Suda W."/>
            <person name="Sakamoto M."/>
            <person name="Iino T."/>
            <person name="Kitahara M."/>
            <person name="Oshida Y."/>
            <person name="Iida T."/>
            <person name="Kudo T."/>
            <person name="Itoh T."/>
            <person name="Ohkuma M."/>
        </authorList>
    </citation>
    <scope>NUCLEOTIDE SEQUENCE [LARGE SCALE GENOMIC DNA]</scope>
    <source>
        <strain evidence="3 4">Q-1</strain>
    </source>
</reference>
<protein>
    <submittedName>
        <fullName evidence="3">MarR family transcriptional regulator</fullName>
    </submittedName>
</protein>
<dbReference type="InterPro" id="IPR036388">
    <property type="entry name" value="WH-like_DNA-bd_sf"/>
</dbReference>
<dbReference type="SMART" id="SM00347">
    <property type="entry name" value="HTH_MARR"/>
    <property type="match status" value="1"/>
</dbReference>
<keyword evidence="4" id="KW-1185">Reference proteome</keyword>
<organism evidence="3 4">
    <name type="scientific">Iodidimonas nitroreducens</name>
    <dbReference type="NCBI Taxonomy" id="1236968"/>
    <lineage>
        <taxon>Bacteria</taxon>
        <taxon>Pseudomonadati</taxon>
        <taxon>Pseudomonadota</taxon>
        <taxon>Alphaproteobacteria</taxon>
        <taxon>Iodidimonadales</taxon>
        <taxon>Iodidimonadaceae</taxon>
        <taxon>Iodidimonas</taxon>
    </lineage>
</organism>
<dbReference type="GO" id="GO:0003700">
    <property type="term" value="F:DNA-binding transcription factor activity"/>
    <property type="evidence" value="ECO:0007669"/>
    <property type="project" value="InterPro"/>
</dbReference>
<name>A0A5A7N2S0_9PROT</name>
<dbReference type="PANTHER" id="PTHR33164">
    <property type="entry name" value="TRANSCRIPTIONAL REGULATOR, MARR FAMILY"/>
    <property type="match status" value="1"/>
</dbReference>
<dbReference type="GO" id="GO:0006950">
    <property type="term" value="P:response to stress"/>
    <property type="evidence" value="ECO:0007669"/>
    <property type="project" value="TreeGrafter"/>
</dbReference>
<comment type="caution">
    <text evidence="3">The sequence shown here is derived from an EMBL/GenBank/DDBJ whole genome shotgun (WGS) entry which is preliminary data.</text>
</comment>
<evidence type="ECO:0000313" key="4">
    <source>
        <dbReference type="Proteomes" id="UP000324996"/>
    </source>
</evidence>
<dbReference type="InterPro" id="IPR036390">
    <property type="entry name" value="WH_DNA-bd_sf"/>
</dbReference>
<evidence type="ECO:0000256" key="1">
    <source>
        <dbReference type="SAM" id="MobiDB-lite"/>
    </source>
</evidence>
<feature type="compositionally biased region" description="Polar residues" evidence="1">
    <location>
        <begin position="119"/>
        <end position="128"/>
    </location>
</feature>
<dbReference type="Gene3D" id="1.10.10.10">
    <property type="entry name" value="Winged helix-like DNA-binding domain superfamily/Winged helix DNA-binding domain"/>
    <property type="match status" value="1"/>
</dbReference>
<proteinExistence type="predicted"/>
<dbReference type="PROSITE" id="PS50995">
    <property type="entry name" value="HTH_MARR_2"/>
    <property type="match status" value="1"/>
</dbReference>
<dbReference type="Proteomes" id="UP000324996">
    <property type="component" value="Unassembled WGS sequence"/>
</dbReference>
<feature type="domain" description="HTH marR-type" evidence="2">
    <location>
        <begin position="1"/>
        <end position="128"/>
    </location>
</feature>
<accession>A0A5A7N2S0</accession>
<gene>
    <name evidence="3" type="ORF">JCM17846_02550</name>
</gene>
<dbReference type="InterPro" id="IPR039422">
    <property type="entry name" value="MarR/SlyA-like"/>
</dbReference>
<dbReference type="SUPFAM" id="SSF46785">
    <property type="entry name" value="Winged helix' DNA-binding domain"/>
    <property type="match status" value="1"/>
</dbReference>
<evidence type="ECO:0000313" key="3">
    <source>
        <dbReference type="EMBL" id="GER02573.1"/>
    </source>
</evidence>
<dbReference type="RefSeq" id="WP_042088119.1">
    <property type="nucleotide sequence ID" value="NZ_BKCN01000001.1"/>
</dbReference>
<dbReference type="AlphaFoldDB" id="A0A5A7N2S0"/>
<evidence type="ECO:0000259" key="2">
    <source>
        <dbReference type="PROSITE" id="PS50995"/>
    </source>
</evidence>
<dbReference type="Pfam" id="PF01047">
    <property type="entry name" value="MarR"/>
    <property type="match status" value="1"/>
</dbReference>
<feature type="region of interest" description="Disordered" evidence="1">
    <location>
        <begin position="108"/>
        <end position="128"/>
    </location>
</feature>
<dbReference type="InterPro" id="IPR000835">
    <property type="entry name" value="HTH_MarR-typ"/>
</dbReference>